<evidence type="ECO:0000313" key="2">
    <source>
        <dbReference type="Proteomes" id="UP001186944"/>
    </source>
</evidence>
<sequence length="135" mass="15367">MPVVWTLYQFQIQRIRVHVKSITDGQTAGLTPDTGSFHKLDWYLTTTAQNVVSGIYPGSAPVFCDTGRVYDITAFYGDGDKWLNVSDVVRTTCEDVSKCLFPVREEMFRSHQASRKGKKLVVSYNCFLKKEAKKF</sequence>
<comment type="caution">
    <text evidence="1">The sequence shown here is derived from an EMBL/GenBank/DDBJ whole genome shotgun (WGS) entry which is preliminary data.</text>
</comment>
<organism evidence="1 2">
    <name type="scientific">Pinctada imbricata</name>
    <name type="common">Atlantic pearl-oyster</name>
    <name type="synonym">Pinctada martensii</name>
    <dbReference type="NCBI Taxonomy" id="66713"/>
    <lineage>
        <taxon>Eukaryota</taxon>
        <taxon>Metazoa</taxon>
        <taxon>Spiralia</taxon>
        <taxon>Lophotrochozoa</taxon>
        <taxon>Mollusca</taxon>
        <taxon>Bivalvia</taxon>
        <taxon>Autobranchia</taxon>
        <taxon>Pteriomorphia</taxon>
        <taxon>Pterioida</taxon>
        <taxon>Pterioidea</taxon>
        <taxon>Pteriidae</taxon>
        <taxon>Pinctada</taxon>
    </lineage>
</organism>
<gene>
    <name evidence="1" type="ORF">FSP39_003512</name>
</gene>
<proteinExistence type="predicted"/>
<keyword evidence="2" id="KW-1185">Reference proteome</keyword>
<protein>
    <submittedName>
        <fullName evidence="1">Uncharacterized protein</fullName>
    </submittedName>
</protein>
<dbReference type="EMBL" id="VSWD01000010">
    <property type="protein sequence ID" value="KAK3089422.1"/>
    <property type="molecule type" value="Genomic_DNA"/>
</dbReference>
<dbReference type="Proteomes" id="UP001186944">
    <property type="component" value="Unassembled WGS sequence"/>
</dbReference>
<accession>A0AA88XS19</accession>
<reference evidence="1" key="1">
    <citation type="submission" date="2019-08" db="EMBL/GenBank/DDBJ databases">
        <title>The improved chromosome-level genome for the pearl oyster Pinctada fucata martensii using PacBio sequencing and Hi-C.</title>
        <authorList>
            <person name="Zheng Z."/>
        </authorList>
    </citation>
    <scope>NUCLEOTIDE SEQUENCE</scope>
    <source>
        <strain evidence="1">ZZ-2019</strain>
        <tissue evidence="1">Adductor muscle</tissue>
    </source>
</reference>
<evidence type="ECO:0000313" key="1">
    <source>
        <dbReference type="EMBL" id="KAK3089422.1"/>
    </source>
</evidence>
<dbReference type="AlphaFoldDB" id="A0AA88XS19"/>
<name>A0AA88XS19_PINIB</name>